<gene>
    <name evidence="2" type="ORF">PXEA_LOCUS17254</name>
</gene>
<sequence>MDSHFCCPGRVEDTSDCSLPGNMTLTCTAVASNSPGNHDSLHLGRQAATAATAADSTKAFVVKREDEEWEREIDGEKPEIRQTQLNETKLREDQAKTTSSGTIQSQQDLRQTDWMVKQAADLSWGEKVGY</sequence>
<dbReference type="AlphaFoldDB" id="A0A3S5BGW1"/>
<evidence type="ECO:0000313" key="2">
    <source>
        <dbReference type="EMBL" id="VEL23814.1"/>
    </source>
</evidence>
<accession>A0A3S5BGW1</accession>
<protein>
    <submittedName>
        <fullName evidence="2">Uncharacterized protein</fullName>
    </submittedName>
</protein>
<feature type="compositionally biased region" description="Basic and acidic residues" evidence="1">
    <location>
        <begin position="69"/>
        <end position="80"/>
    </location>
</feature>
<name>A0A3S5BGW1_9PLAT</name>
<dbReference type="EMBL" id="CAAALY010064139">
    <property type="protein sequence ID" value="VEL23814.1"/>
    <property type="molecule type" value="Genomic_DNA"/>
</dbReference>
<reference evidence="2" key="1">
    <citation type="submission" date="2018-11" db="EMBL/GenBank/DDBJ databases">
        <authorList>
            <consortium name="Pathogen Informatics"/>
        </authorList>
    </citation>
    <scope>NUCLEOTIDE SEQUENCE</scope>
</reference>
<evidence type="ECO:0000313" key="3">
    <source>
        <dbReference type="Proteomes" id="UP000784294"/>
    </source>
</evidence>
<comment type="caution">
    <text evidence="2">The sequence shown here is derived from an EMBL/GenBank/DDBJ whole genome shotgun (WGS) entry which is preliminary data.</text>
</comment>
<dbReference type="Proteomes" id="UP000784294">
    <property type="component" value="Unassembled WGS sequence"/>
</dbReference>
<keyword evidence="3" id="KW-1185">Reference proteome</keyword>
<evidence type="ECO:0000256" key="1">
    <source>
        <dbReference type="SAM" id="MobiDB-lite"/>
    </source>
</evidence>
<feature type="region of interest" description="Disordered" evidence="1">
    <location>
        <begin position="69"/>
        <end position="107"/>
    </location>
</feature>
<proteinExistence type="predicted"/>
<feature type="compositionally biased region" description="Polar residues" evidence="1">
    <location>
        <begin position="96"/>
        <end position="107"/>
    </location>
</feature>
<organism evidence="2 3">
    <name type="scientific">Protopolystoma xenopodis</name>
    <dbReference type="NCBI Taxonomy" id="117903"/>
    <lineage>
        <taxon>Eukaryota</taxon>
        <taxon>Metazoa</taxon>
        <taxon>Spiralia</taxon>
        <taxon>Lophotrochozoa</taxon>
        <taxon>Platyhelminthes</taxon>
        <taxon>Monogenea</taxon>
        <taxon>Polyopisthocotylea</taxon>
        <taxon>Polystomatidea</taxon>
        <taxon>Polystomatidae</taxon>
        <taxon>Protopolystoma</taxon>
    </lineage>
</organism>